<evidence type="ECO:0000313" key="3">
    <source>
        <dbReference type="Proteomes" id="UP000323886"/>
    </source>
</evidence>
<evidence type="ECO:0000313" key="2">
    <source>
        <dbReference type="EMBL" id="KAA5598288.1"/>
    </source>
</evidence>
<keyword evidence="3" id="KW-1185">Reference proteome</keyword>
<accession>A0A5M6HRG1</accession>
<keyword evidence="2" id="KW-0808">Transferase</keyword>
<keyword evidence="2" id="KW-0418">Kinase</keyword>
<dbReference type="AlphaFoldDB" id="A0A5M6HRG1"/>
<proteinExistence type="predicted"/>
<organism evidence="2 3">
    <name type="scientific">Blastochloris sulfoviridis</name>
    <dbReference type="NCBI Taxonomy" id="50712"/>
    <lineage>
        <taxon>Bacteria</taxon>
        <taxon>Pseudomonadati</taxon>
        <taxon>Pseudomonadota</taxon>
        <taxon>Alphaproteobacteria</taxon>
        <taxon>Hyphomicrobiales</taxon>
        <taxon>Blastochloridaceae</taxon>
        <taxon>Blastochloris</taxon>
    </lineage>
</organism>
<keyword evidence="1" id="KW-0812">Transmembrane</keyword>
<keyword evidence="1" id="KW-0472">Membrane</keyword>
<dbReference type="EMBL" id="VWPL01000027">
    <property type="protein sequence ID" value="KAA5598288.1"/>
    <property type="molecule type" value="Genomic_DNA"/>
</dbReference>
<protein>
    <submittedName>
        <fullName evidence="2">Histidine kinase</fullName>
    </submittedName>
</protein>
<dbReference type="Proteomes" id="UP000323886">
    <property type="component" value="Unassembled WGS sequence"/>
</dbReference>
<sequence length="49" mass="5406">MPTLLRFLTILAIIGGAIYGGLFALATMVEPTQREMTVTVSPDRFHRAE</sequence>
<name>A0A5M6HRG1_9HYPH</name>
<keyword evidence="1" id="KW-1133">Transmembrane helix</keyword>
<evidence type="ECO:0000256" key="1">
    <source>
        <dbReference type="SAM" id="Phobius"/>
    </source>
</evidence>
<feature type="transmembrane region" description="Helical" evidence="1">
    <location>
        <begin position="6"/>
        <end position="26"/>
    </location>
</feature>
<dbReference type="GO" id="GO:0016301">
    <property type="term" value="F:kinase activity"/>
    <property type="evidence" value="ECO:0007669"/>
    <property type="project" value="UniProtKB-KW"/>
</dbReference>
<comment type="caution">
    <text evidence="2">The sequence shown here is derived from an EMBL/GenBank/DDBJ whole genome shotgun (WGS) entry which is preliminary data.</text>
</comment>
<dbReference type="RefSeq" id="WP_150098293.1">
    <property type="nucleotide sequence ID" value="NZ_VWPL01000027.1"/>
</dbReference>
<gene>
    <name evidence="2" type="ORF">F1193_13300</name>
</gene>
<reference evidence="2 3" key="1">
    <citation type="submission" date="2019-09" db="EMBL/GenBank/DDBJ databases">
        <title>Draft Whole-Genome sequence of Blastochloris sulfoviridis DSM 729.</title>
        <authorList>
            <person name="Meyer T.E."/>
            <person name="Kyndt J.A."/>
        </authorList>
    </citation>
    <scope>NUCLEOTIDE SEQUENCE [LARGE SCALE GENOMIC DNA]</scope>
    <source>
        <strain evidence="2 3">DSM 729</strain>
    </source>
</reference>